<evidence type="ECO:0000256" key="1">
    <source>
        <dbReference type="SAM" id="MobiDB-lite"/>
    </source>
</evidence>
<proteinExistence type="predicted"/>
<sequence length="52" mass="5379">MIITSDHGGFAGVRPSATQSPPASMRSTELGCLARVCFPMSAPLIGADGFLR</sequence>
<feature type="region of interest" description="Disordered" evidence="1">
    <location>
        <begin position="1"/>
        <end position="24"/>
    </location>
</feature>
<dbReference type="AlphaFoldDB" id="A0A2T5IMX0"/>
<evidence type="ECO:0000313" key="3">
    <source>
        <dbReference type="Proteomes" id="UP000244161"/>
    </source>
</evidence>
<comment type="caution">
    <text evidence="2">The sequence shown here is derived from an EMBL/GenBank/DDBJ whole genome shotgun (WGS) entry which is preliminary data.</text>
</comment>
<dbReference type="EMBL" id="QAOM01000005">
    <property type="protein sequence ID" value="PTQ85159.1"/>
    <property type="molecule type" value="Genomic_DNA"/>
</dbReference>
<reference evidence="2 3" key="1">
    <citation type="submission" date="2018-04" db="EMBL/GenBank/DDBJ databases">
        <title>Genomic Encyclopedia of Archaeal and Bacterial Type Strains, Phase II (KMG-II): from individual species to whole genera.</title>
        <authorList>
            <person name="Goeker M."/>
        </authorList>
    </citation>
    <scope>NUCLEOTIDE SEQUENCE [LARGE SCALE GENOMIC DNA]</scope>
    <source>
        <strain evidence="2 3">DSM 18806</strain>
    </source>
</reference>
<dbReference type="Proteomes" id="UP000244161">
    <property type="component" value="Unassembled WGS sequence"/>
</dbReference>
<protein>
    <submittedName>
        <fullName evidence="2">Uncharacterized protein</fullName>
    </submittedName>
</protein>
<name>A0A2T5IMX0_9LACT</name>
<keyword evidence="3" id="KW-1185">Reference proteome</keyword>
<evidence type="ECO:0000313" key="2">
    <source>
        <dbReference type="EMBL" id="PTQ85159.1"/>
    </source>
</evidence>
<gene>
    <name evidence="2" type="ORF">C8U37_10543</name>
</gene>
<accession>A0A2T5IMX0</accession>
<organism evidence="2 3">
    <name type="scientific">Trichococcus patagoniensis</name>
    <dbReference type="NCBI Taxonomy" id="382641"/>
    <lineage>
        <taxon>Bacteria</taxon>
        <taxon>Bacillati</taxon>
        <taxon>Bacillota</taxon>
        <taxon>Bacilli</taxon>
        <taxon>Lactobacillales</taxon>
        <taxon>Carnobacteriaceae</taxon>
        <taxon>Trichococcus</taxon>
    </lineage>
</organism>